<dbReference type="PANTHER" id="PTHR45982:SF1">
    <property type="entry name" value="REGULATOR OF CHROMOSOME CONDENSATION"/>
    <property type="match status" value="1"/>
</dbReference>
<feature type="zinc finger region" description="C3H1-type" evidence="4">
    <location>
        <begin position="45"/>
        <end position="94"/>
    </location>
</feature>
<dbReference type="InterPro" id="IPR000408">
    <property type="entry name" value="Reg_chr_condens"/>
</dbReference>
<keyword evidence="4" id="KW-0862">Zinc</keyword>
<organism evidence="6 7">
    <name type="scientific">Naegleria lovaniensis</name>
    <name type="common">Amoeba</name>
    <dbReference type="NCBI Taxonomy" id="51637"/>
    <lineage>
        <taxon>Eukaryota</taxon>
        <taxon>Discoba</taxon>
        <taxon>Heterolobosea</taxon>
        <taxon>Tetramitia</taxon>
        <taxon>Eutetramitia</taxon>
        <taxon>Vahlkampfiidae</taxon>
        <taxon>Naegleria</taxon>
    </lineage>
</organism>
<dbReference type="PROSITE" id="PS50103">
    <property type="entry name" value="ZF_C3H1"/>
    <property type="match status" value="1"/>
</dbReference>
<dbReference type="RefSeq" id="XP_044551854.1">
    <property type="nucleotide sequence ID" value="XM_044690558.1"/>
</dbReference>
<dbReference type="PROSITE" id="PS50012">
    <property type="entry name" value="RCC1_3"/>
    <property type="match status" value="3"/>
</dbReference>
<proteinExistence type="predicted"/>
<reference evidence="6 7" key="1">
    <citation type="journal article" date="2018" name="BMC Genomics">
        <title>The genome of Naegleria lovaniensis, the basis for a comparative approach to unravel pathogenicity factors of the human pathogenic amoeba N. fowleri.</title>
        <authorList>
            <person name="Liechti N."/>
            <person name="Schurch N."/>
            <person name="Bruggmann R."/>
            <person name="Wittwer M."/>
        </authorList>
    </citation>
    <scope>NUCLEOTIDE SEQUENCE [LARGE SCALE GENOMIC DNA]</scope>
    <source>
        <strain evidence="6 7">ATCC 30569</strain>
    </source>
</reference>
<dbReference type="InterPro" id="IPR009091">
    <property type="entry name" value="RCC1/BLIP-II"/>
</dbReference>
<sequence>MSSSFNSSIFNLNKNIHDDDEKNDHFLDDEHKVFMTSSLPMYRSFYEKAPCQFYYGNKSKSQQQDHQGFRKTSTTAPNNQCKFGSRCSYSHSAICKHYKLDYFHQDNNPHRNPEIKNQTAITKCGCTFGDKCKYIHLDFAETKSRRELKIVAESATEYSSKASEVNWFIRKENPLTQNNIKAFISMVGLKPGTKIEEVESSTPQSFIDIIDMSLNRDYTLFVLKDGTVWTTKNPSLLYGAHGGKIHGRLSTEMDWDEWKKYDKQKIMPIDQLERVPFDNSLLTQDHNVRKCWTSGSIFAGTFNYFMTHNGQLYSQGVNSWGQLGKGIDKSDSFIPRPVLLEDLEDGERPIDVALGHDHAVVLTSTANVYTIGLNQSGQCGTGGSNKDFHVIFQKVKIAFEHKDDHVIQIACGEDFTICLTRHGDCYGSGRNTCGRMGISTQRNVEDEHGNIFNFTKIDIPLQANDKIVNITCGTSNSCFLSEQGRVYMCGKNHHSQLSKMGGLKAVTTPTLVPLKHAVKKVFCSQESITFFVTEYNEIYAVGSNDYDIIRPMSSKNMSFNVGKPFNVTSTFMPDPFINRYEVVQILAYNMFVMVHLKRNNRNANAMRRKLFNKTRRHLHLSDCTIMTED</sequence>
<evidence type="ECO:0000313" key="6">
    <source>
        <dbReference type="EMBL" id="KAG2387862.1"/>
    </source>
</evidence>
<dbReference type="Proteomes" id="UP000816034">
    <property type="component" value="Unassembled WGS sequence"/>
</dbReference>
<keyword evidence="1" id="KW-0344">Guanine-nucleotide releasing factor</keyword>
<gene>
    <name evidence="6" type="ORF">C9374_001456</name>
</gene>
<dbReference type="InterPro" id="IPR051553">
    <property type="entry name" value="Ran_GTPase-activating"/>
</dbReference>
<accession>A0AA88GS39</accession>
<dbReference type="InterPro" id="IPR000571">
    <property type="entry name" value="Znf_CCCH"/>
</dbReference>
<dbReference type="AlphaFoldDB" id="A0AA88GS39"/>
<feature type="repeat" description="RCC1" evidence="3">
    <location>
        <begin position="310"/>
        <end position="365"/>
    </location>
</feature>
<dbReference type="EMBL" id="PYSW02000012">
    <property type="protein sequence ID" value="KAG2387862.1"/>
    <property type="molecule type" value="Genomic_DNA"/>
</dbReference>
<keyword evidence="7" id="KW-1185">Reference proteome</keyword>
<dbReference type="PANTHER" id="PTHR45982">
    <property type="entry name" value="REGULATOR OF CHROMOSOME CONDENSATION"/>
    <property type="match status" value="1"/>
</dbReference>
<dbReference type="PRINTS" id="PR00633">
    <property type="entry name" value="RCCNDNSATION"/>
</dbReference>
<dbReference type="InterPro" id="IPR058923">
    <property type="entry name" value="RCC1-like_dom"/>
</dbReference>
<feature type="repeat" description="RCC1" evidence="3">
    <location>
        <begin position="366"/>
        <end position="422"/>
    </location>
</feature>
<evidence type="ECO:0000313" key="7">
    <source>
        <dbReference type="Proteomes" id="UP000816034"/>
    </source>
</evidence>
<dbReference type="Gene3D" id="2.130.10.30">
    <property type="entry name" value="Regulator of chromosome condensation 1/beta-lactamase-inhibitor protein II"/>
    <property type="match status" value="1"/>
</dbReference>
<evidence type="ECO:0000256" key="3">
    <source>
        <dbReference type="PROSITE-ProRule" id="PRU00235"/>
    </source>
</evidence>
<keyword evidence="4" id="KW-0479">Metal-binding</keyword>
<name>A0AA88GS39_NAELO</name>
<comment type="caution">
    <text evidence="6">The sequence shown here is derived from an EMBL/GenBank/DDBJ whole genome shotgun (WGS) entry which is preliminary data.</text>
</comment>
<dbReference type="GeneID" id="68093912"/>
<dbReference type="Pfam" id="PF25390">
    <property type="entry name" value="WD40_RLD"/>
    <property type="match status" value="1"/>
</dbReference>
<keyword evidence="2" id="KW-0677">Repeat</keyword>
<dbReference type="SUPFAM" id="SSF50985">
    <property type="entry name" value="RCC1/BLIP-II"/>
    <property type="match status" value="1"/>
</dbReference>
<evidence type="ECO:0000256" key="1">
    <source>
        <dbReference type="ARBA" id="ARBA00022658"/>
    </source>
</evidence>
<protein>
    <recommendedName>
        <fullName evidence="5">C3H1-type domain-containing protein</fullName>
    </recommendedName>
</protein>
<dbReference type="GO" id="GO:0008270">
    <property type="term" value="F:zinc ion binding"/>
    <property type="evidence" value="ECO:0007669"/>
    <property type="project" value="UniProtKB-KW"/>
</dbReference>
<keyword evidence="4" id="KW-0863">Zinc-finger</keyword>
<evidence type="ECO:0000259" key="5">
    <source>
        <dbReference type="PROSITE" id="PS50103"/>
    </source>
</evidence>
<feature type="repeat" description="RCC1" evidence="3">
    <location>
        <begin position="423"/>
        <end position="483"/>
    </location>
</feature>
<evidence type="ECO:0000256" key="2">
    <source>
        <dbReference type="ARBA" id="ARBA00022737"/>
    </source>
</evidence>
<evidence type="ECO:0000256" key="4">
    <source>
        <dbReference type="PROSITE-ProRule" id="PRU00723"/>
    </source>
</evidence>
<feature type="domain" description="C3H1-type" evidence="5">
    <location>
        <begin position="45"/>
        <end position="94"/>
    </location>
</feature>